<accession>A0A6L2R4A6</accession>
<sequence>MPIYEYLCPHCRRVFEEWTKTTEASSEEPCPACGALSPKVMSQTSFVLKGGGWYVDDYGYRKGIKEEGEIAPKSADDGQHAASDSAASGADSGDKGAGGTESAGKADGNSVKKAEKAVVETVKPADVSEKSATEADKSAPRQASA</sequence>
<dbReference type="PANTHER" id="PTHR34404:SF2">
    <property type="entry name" value="CONSERVED SERINE RICH PROTEIN"/>
    <property type="match status" value="1"/>
</dbReference>
<comment type="caution">
    <text evidence="3">The sequence shown here is derived from an EMBL/GenBank/DDBJ whole genome shotgun (WGS) entry which is preliminary data.</text>
</comment>
<dbReference type="AlphaFoldDB" id="A0A6L2R4A6"/>
<evidence type="ECO:0000256" key="1">
    <source>
        <dbReference type="SAM" id="MobiDB-lite"/>
    </source>
</evidence>
<feature type="domain" description="Putative regulatory protein FmdB zinc ribbon" evidence="2">
    <location>
        <begin position="1"/>
        <end position="42"/>
    </location>
</feature>
<dbReference type="SMART" id="SM00834">
    <property type="entry name" value="CxxC_CXXC_SSSS"/>
    <property type="match status" value="1"/>
</dbReference>
<name>A0A6L2R4A6_9BACT</name>
<feature type="region of interest" description="Disordered" evidence="1">
    <location>
        <begin position="69"/>
        <end position="145"/>
    </location>
</feature>
<organism evidence="3 4">
    <name type="scientific">Candidatus Desulfovibrio kirbyi</name>
    <dbReference type="NCBI Taxonomy" id="2696086"/>
    <lineage>
        <taxon>Bacteria</taxon>
        <taxon>Pseudomonadati</taxon>
        <taxon>Thermodesulfobacteriota</taxon>
        <taxon>Desulfovibrionia</taxon>
        <taxon>Desulfovibrionales</taxon>
        <taxon>Desulfovibrionaceae</taxon>
        <taxon>Desulfovibrio</taxon>
    </lineage>
</organism>
<feature type="compositionally biased region" description="Basic and acidic residues" evidence="1">
    <location>
        <begin position="126"/>
        <end position="139"/>
    </location>
</feature>
<dbReference type="EMBL" id="BLLL01000001">
    <property type="protein sequence ID" value="GFH62282.1"/>
    <property type="molecule type" value="Genomic_DNA"/>
</dbReference>
<evidence type="ECO:0000313" key="3">
    <source>
        <dbReference type="EMBL" id="GFH62282.1"/>
    </source>
</evidence>
<proteinExistence type="predicted"/>
<gene>
    <name evidence="3" type="ORF">ZNDK_0053</name>
</gene>
<dbReference type="Pfam" id="PF09723">
    <property type="entry name" value="Zn_ribbon_8"/>
    <property type="match status" value="1"/>
</dbReference>
<evidence type="ECO:0000313" key="4">
    <source>
        <dbReference type="Proteomes" id="UP000505077"/>
    </source>
</evidence>
<dbReference type="NCBIfam" id="TIGR02605">
    <property type="entry name" value="CxxC_CxxC_SSSS"/>
    <property type="match status" value="1"/>
</dbReference>
<feature type="compositionally biased region" description="Basic and acidic residues" evidence="1">
    <location>
        <begin position="69"/>
        <end position="79"/>
    </location>
</feature>
<dbReference type="InterPro" id="IPR013429">
    <property type="entry name" value="Regulatory_FmdB_Zinc_ribbon"/>
</dbReference>
<feature type="compositionally biased region" description="Low complexity" evidence="1">
    <location>
        <begin position="80"/>
        <end position="91"/>
    </location>
</feature>
<dbReference type="Proteomes" id="UP000505077">
    <property type="component" value="Unassembled WGS sequence"/>
</dbReference>
<dbReference type="PANTHER" id="PTHR34404">
    <property type="entry name" value="REGULATORY PROTEIN, FMDB FAMILY"/>
    <property type="match status" value="1"/>
</dbReference>
<reference evidence="3 4" key="1">
    <citation type="journal article" date="2020" name="ISME J.">
        <title>Parallel Reductive Genome Evolution in Desulfovibrio Ectosymbionts Independently Acquired by Trichonympha Protists in the Termite Gut.</title>
        <authorList>
            <person name="Takeuchi M."/>
            <person name="Kuwahara H."/>
            <person name="Murakami T."/>
            <person name="Takahashi K."/>
            <person name="Kajitani R."/>
            <person name="Toyoda A."/>
            <person name="Itoh T."/>
            <person name="Ohkuma M."/>
            <person name="Hongoh Y."/>
        </authorList>
    </citation>
    <scope>NUCLEOTIDE SEQUENCE [LARGE SCALE GENOMIC DNA]</scope>
    <source>
        <strain evidence="3">ZnDsv-02</strain>
    </source>
</reference>
<protein>
    <submittedName>
        <fullName evidence="3">FmdB family regulatory protein</fullName>
    </submittedName>
</protein>
<evidence type="ECO:0000259" key="2">
    <source>
        <dbReference type="SMART" id="SM00834"/>
    </source>
</evidence>